<dbReference type="KEGG" id="pbn:PADG_11180"/>
<dbReference type="AlphaFoldDB" id="A0A0A0HW08"/>
<keyword evidence="2" id="KW-1185">Reference proteome</keyword>
<dbReference type="RefSeq" id="XP_010756775.1">
    <property type="nucleotide sequence ID" value="XM_010758473.1"/>
</dbReference>
<reference evidence="1 2" key="1">
    <citation type="journal article" date="2011" name="PLoS Genet.">
        <title>Comparative genomic analysis of human fungal pathogens causing paracoccidioidomycosis.</title>
        <authorList>
            <person name="Desjardins C.A."/>
            <person name="Champion M.D."/>
            <person name="Holder J.W."/>
            <person name="Muszewska A."/>
            <person name="Goldberg J."/>
            <person name="Bailao A.M."/>
            <person name="Brigido M.M."/>
            <person name="Ferreira M.E."/>
            <person name="Garcia A.M."/>
            <person name="Grynberg M."/>
            <person name="Gujja S."/>
            <person name="Heiman D.I."/>
            <person name="Henn M.R."/>
            <person name="Kodira C.D."/>
            <person name="Leon-Narvaez H."/>
            <person name="Longo L.V."/>
            <person name="Ma L.J."/>
            <person name="Malavazi I."/>
            <person name="Matsuo A.L."/>
            <person name="Morais F.V."/>
            <person name="Pereira M."/>
            <person name="Rodriguez-Brito S."/>
            <person name="Sakthikumar S."/>
            <person name="Salem-Izacc S.M."/>
            <person name="Sykes S.M."/>
            <person name="Teixeira M.M."/>
            <person name="Vallejo M.C."/>
            <person name="Walter M.E."/>
            <person name="Yandava C."/>
            <person name="Young S."/>
            <person name="Zeng Q."/>
            <person name="Zucker J."/>
            <person name="Felipe M.S."/>
            <person name="Goldman G.H."/>
            <person name="Haas B.J."/>
            <person name="McEwen J.G."/>
            <person name="Nino-Vega G."/>
            <person name="Puccia R."/>
            <person name="San-Blas G."/>
            <person name="Soares C.M."/>
            <person name="Birren B.W."/>
            <person name="Cuomo C.A."/>
        </authorList>
    </citation>
    <scope>NUCLEOTIDE SEQUENCE [LARGE SCALE GENOMIC DNA]</scope>
    <source>
        <strain evidence="1 2">Pb18</strain>
    </source>
</reference>
<dbReference type="GeneID" id="22587077"/>
<dbReference type="VEuPathDB" id="FungiDB:PADG_11180"/>
<dbReference type="InParanoid" id="A0A0A0HW08"/>
<dbReference type="EMBL" id="KN275957">
    <property type="protein sequence ID" value="KGM92722.1"/>
    <property type="molecule type" value="Genomic_DNA"/>
</dbReference>
<evidence type="ECO:0000313" key="2">
    <source>
        <dbReference type="Proteomes" id="UP000001628"/>
    </source>
</evidence>
<evidence type="ECO:0000313" key="1">
    <source>
        <dbReference type="EMBL" id="KGM92722.1"/>
    </source>
</evidence>
<organism evidence="1 2">
    <name type="scientific">Paracoccidioides brasiliensis (strain Pb18)</name>
    <dbReference type="NCBI Taxonomy" id="502780"/>
    <lineage>
        <taxon>Eukaryota</taxon>
        <taxon>Fungi</taxon>
        <taxon>Dikarya</taxon>
        <taxon>Ascomycota</taxon>
        <taxon>Pezizomycotina</taxon>
        <taxon>Eurotiomycetes</taxon>
        <taxon>Eurotiomycetidae</taxon>
        <taxon>Onygenales</taxon>
        <taxon>Ajellomycetaceae</taxon>
        <taxon>Paracoccidioides</taxon>
    </lineage>
</organism>
<dbReference type="Proteomes" id="UP000001628">
    <property type="component" value="Unassembled WGS sequence"/>
</dbReference>
<protein>
    <submittedName>
        <fullName evidence="1">Uncharacterized protein</fullName>
    </submittedName>
</protein>
<accession>A0A0A0HW08</accession>
<gene>
    <name evidence="1" type="ORF">PADG_11180</name>
</gene>
<name>A0A0A0HW08_PARBD</name>
<proteinExistence type="predicted"/>
<sequence length="92" mass="10088">MFPQEFCTALPTAYLLVPSPVVGNAGNGDRLRSEHADTYAGEQASEHGKSPAIADSIAEIAYKNRDPRLSRPKLGYFESETGILYIQTDGEW</sequence>
<dbReference type="HOGENOM" id="CLU_2413885_0_0_1"/>